<dbReference type="RefSeq" id="WP_052136219.1">
    <property type="nucleotide sequence ID" value="NZ_FOWS01000004.1"/>
</dbReference>
<dbReference type="InterPro" id="IPR038332">
    <property type="entry name" value="PPE_sf"/>
</dbReference>
<comment type="caution">
    <text evidence="2">The sequence shown here is derived from an EMBL/GenBank/DDBJ whole genome shotgun (WGS) entry which is preliminary data.</text>
</comment>
<evidence type="ECO:0000313" key="2">
    <source>
        <dbReference type="EMBL" id="KHF44297.1"/>
    </source>
</evidence>
<evidence type="ECO:0000313" key="3">
    <source>
        <dbReference type="Proteomes" id="UP000030848"/>
    </source>
</evidence>
<feature type="compositionally biased region" description="Gly residues" evidence="1">
    <location>
        <begin position="271"/>
        <end position="315"/>
    </location>
</feature>
<accession>A0A837D9J1</accession>
<feature type="region of interest" description="Disordered" evidence="1">
    <location>
        <begin position="418"/>
        <end position="437"/>
    </location>
</feature>
<dbReference type="Proteomes" id="UP000030848">
    <property type="component" value="Unassembled WGS sequence"/>
</dbReference>
<dbReference type="AlphaFoldDB" id="A0A837D9J1"/>
<feature type="compositionally biased region" description="Gly residues" evidence="1">
    <location>
        <begin position="191"/>
        <end position="211"/>
    </location>
</feature>
<reference evidence="2 3" key="1">
    <citation type="submission" date="2014-10" db="EMBL/GenBank/DDBJ databases">
        <title>Genome sequence of Micropolyspora internatus JCM3315.</title>
        <authorList>
            <person name="Shin S.-K."/>
            <person name="Yi H."/>
        </authorList>
    </citation>
    <scope>NUCLEOTIDE SEQUENCE [LARGE SCALE GENOMIC DNA]</scope>
    <source>
        <strain evidence="2 3">JCM 3315</strain>
    </source>
</reference>
<name>A0A837D9J1_9PSEU</name>
<feature type="region of interest" description="Disordered" evidence="1">
    <location>
        <begin position="171"/>
        <end position="315"/>
    </location>
</feature>
<dbReference type="EMBL" id="JRZE01000003">
    <property type="protein sequence ID" value="KHF44297.1"/>
    <property type="molecule type" value="Genomic_DNA"/>
</dbReference>
<feature type="region of interest" description="Disordered" evidence="1">
    <location>
        <begin position="332"/>
        <end position="401"/>
    </location>
</feature>
<dbReference type="Gene3D" id="1.20.1260.20">
    <property type="entry name" value="PPE superfamily"/>
    <property type="match status" value="1"/>
</dbReference>
<protein>
    <recommendedName>
        <fullName evidence="4">PPE family protein</fullName>
    </recommendedName>
</protein>
<organism evidence="2 3">
    <name type="scientific">Saccharomonospora viridis</name>
    <dbReference type="NCBI Taxonomy" id="1852"/>
    <lineage>
        <taxon>Bacteria</taxon>
        <taxon>Bacillati</taxon>
        <taxon>Actinomycetota</taxon>
        <taxon>Actinomycetes</taxon>
        <taxon>Pseudonocardiales</taxon>
        <taxon>Pseudonocardiaceae</taxon>
        <taxon>Saccharomonospora</taxon>
    </lineage>
</organism>
<evidence type="ECO:0008006" key="4">
    <source>
        <dbReference type="Google" id="ProtNLM"/>
    </source>
</evidence>
<sequence length="437" mass="42984">MSLPELVRQVKAGSATEWESGVQVARRLAESHAEISDRGRRALTVLESAWTGGGAEAAQAKIKPAIEATHEAANTYEGNARTLADGASTFDQLKSALIPMPDAPPTRNFYDKITPWDTDTEDAINEFKHLEEQNRRIYESYEQSTRSMSQQIRIDYGQLDDEFDTDLAIAEDDSAGKGKGTGTITFHESGGAQGTTGPGFSGGVGSGGGGFSPPPSVPAASGSGGGTLTPTPSPSGGSSTSLSGFQPPTDTPPSYRPGGYQPPSFAPGQAGTPGGPGTPGGFGPVGGFGPAGGFGPTGGGFGPGGGAGAGGFRPGGFGPTGGAGGVGGAGGAGGAGGPGGAVAGPGRGTGVAPFGPGAQAGPQPVGQPGAGAAGRPGAMPMGAMGGGAGRGQGSEDQEHKRNYVQATDEVFSLVDEQGEKLRDPETGHLIAPPTIGG</sequence>
<feature type="compositionally biased region" description="Gly residues" evidence="1">
    <location>
        <begin position="383"/>
        <end position="392"/>
    </location>
</feature>
<proteinExistence type="predicted"/>
<feature type="compositionally biased region" description="Low complexity" evidence="1">
    <location>
        <begin position="228"/>
        <end position="244"/>
    </location>
</feature>
<evidence type="ECO:0000256" key="1">
    <source>
        <dbReference type="SAM" id="MobiDB-lite"/>
    </source>
</evidence>
<gene>
    <name evidence="2" type="ORF">MINT15_11790</name>
</gene>
<feature type="compositionally biased region" description="Gly residues" evidence="1">
    <location>
        <begin position="332"/>
        <end position="349"/>
    </location>
</feature>
<feature type="compositionally biased region" description="Low complexity" evidence="1">
    <location>
        <begin position="350"/>
        <end position="367"/>
    </location>
</feature>